<dbReference type="SUPFAM" id="SSF110324">
    <property type="entry name" value="Ribosomal L27 protein-like"/>
    <property type="match status" value="1"/>
</dbReference>
<protein>
    <recommendedName>
        <fullName evidence="4">50S ribosomal protein L27</fullName>
    </recommendedName>
</protein>
<feature type="compositionally biased region" description="Polar residues" evidence="1">
    <location>
        <begin position="137"/>
        <end position="154"/>
    </location>
</feature>
<dbReference type="InterPro" id="IPR001684">
    <property type="entry name" value="Ribosomal_bL27"/>
</dbReference>
<accession>A0A8T0GFP5</accession>
<name>A0A8T0GFP5_CERPU</name>
<evidence type="ECO:0008006" key="4">
    <source>
        <dbReference type="Google" id="ProtNLM"/>
    </source>
</evidence>
<sequence length="154" mass="16490">MARVAQLAKRFSEGFSLLPTSCNAEVVGSEGFGGASLLFRRWATKKAGGSTQNGRDSKPKNLGVKKYGGQKVIPGNIIVRQRGTRFHPGDFVGMGRDHTLFALAGGQVKFAKDPLTGRKWVHVEPTGGPPIHPAYSHLSSKTAEKTSSQVTIES</sequence>
<evidence type="ECO:0000313" key="3">
    <source>
        <dbReference type="Proteomes" id="UP000822688"/>
    </source>
</evidence>
<dbReference type="FunFam" id="2.40.50.100:FF:000038">
    <property type="entry name" value="50S ribosomal protein L27"/>
    <property type="match status" value="1"/>
</dbReference>
<dbReference type="GO" id="GO:0005840">
    <property type="term" value="C:ribosome"/>
    <property type="evidence" value="ECO:0007669"/>
    <property type="project" value="InterPro"/>
</dbReference>
<dbReference type="Gene3D" id="2.40.50.100">
    <property type="match status" value="1"/>
</dbReference>
<proteinExistence type="inferred from homology"/>
<reference evidence="2 3" key="1">
    <citation type="submission" date="2020-06" db="EMBL/GenBank/DDBJ databases">
        <title>WGS assembly of Ceratodon purpureus strain R40.</title>
        <authorList>
            <person name="Carey S.B."/>
            <person name="Jenkins J."/>
            <person name="Shu S."/>
            <person name="Lovell J.T."/>
            <person name="Sreedasyam A."/>
            <person name="Maumus F."/>
            <person name="Tiley G.P."/>
            <person name="Fernandez-Pozo N."/>
            <person name="Barry K."/>
            <person name="Chen C."/>
            <person name="Wang M."/>
            <person name="Lipzen A."/>
            <person name="Daum C."/>
            <person name="Saski C.A."/>
            <person name="Payton A.C."/>
            <person name="Mcbreen J.C."/>
            <person name="Conrad R.E."/>
            <person name="Kollar L.M."/>
            <person name="Olsson S."/>
            <person name="Huttunen S."/>
            <person name="Landis J.B."/>
            <person name="Wickett N.J."/>
            <person name="Johnson M.G."/>
            <person name="Rensing S.A."/>
            <person name="Grimwood J."/>
            <person name="Schmutz J."/>
            <person name="Mcdaniel S.F."/>
        </authorList>
    </citation>
    <scope>NUCLEOTIDE SEQUENCE [LARGE SCALE GENOMIC DNA]</scope>
    <source>
        <strain evidence="2 3">R40</strain>
    </source>
</reference>
<dbReference type="PROSITE" id="PS00831">
    <property type="entry name" value="RIBOSOMAL_L27"/>
    <property type="match status" value="1"/>
</dbReference>
<dbReference type="Pfam" id="PF01016">
    <property type="entry name" value="Ribosomal_L27"/>
    <property type="match status" value="1"/>
</dbReference>
<dbReference type="HAMAP" id="MF_00539">
    <property type="entry name" value="Ribosomal_bL27"/>
    <property type="match status" value="1"/>
</dbReference>
<evidence type="ECO:0000256" key="1">
    <source>
        <dbReference type="SAM" id="MobiDB-lite"/>
    </source>
</evidence>
<feature type="region of interest" description="Disordered" evidence="1">
    <location>
        <begin position="125"/>
        <end position="154"/>
    </location>
</feature>
<organism evidence="2 3">
    <name type="scientific">Ceratodon purpureus</name>
    <name type="common">Fire moss</name>
    <name type="synonym">Dicranum purpureum</name>
    <dbReference type="NCBI Taxonomy" id="3225"/>
    <lineage>
        <taxon>Eukaryota</taxon>
        <taxon>Viridiplantae</taxon>
        <taxon>Streptophyta</taxon>
        <taxon>Embryophyta</taxon>
        <taxon>Bryophyta</taxon>
        <taxon>Bryophytina</taxon>
        <taxon>Bryopsida</taxon>
        <taxon>Dicranidae</taxon>
        <taxon>Pseudoditrichales</taxon>
        <taxon>Ditrichaceae</taxon>
        <taxon>Ceratodon</taxon>
    </lineage>
</organism>
<dbReference type="InterPro" id="IPR018261">
    <property type="entry name" value="Ribosomal_bL27_CS"/>
</dbReference>
<dbReference type="Proteomes" id="UP000822688">
    <property type="component" value="Chromosome 11"/>
</dbReference>
<comment type="caution">
    <text evidence="2">The sequence shown here is derived from an EMBL/GenBank/DDBJ whole genome shotgun (WGS) entry which is preliminary data.</text>
</comment>
<dbReference type="EMBL" id="CM026432">
    <property type="protein sequence ID" value="KAG0556989.1"/>
    <property type="molecule type" value="Genomic_DNA"/>
</dbReference>
<dbReference type="PANTHER" id="PTHR15893">
    <property type="entry name" value="RIBOSOMAL PROTEIN L27"/>
    <property type="match status" value="1"/>
</dbReference>
<gene>
    <name evidence="2" type="ORF">KC19_11G093400</name>
</gene>
<keyword evidence="3" id="KW-1185">Reference proteome</keyword>
<dbReference type="PRINTS" id="PR00063">
    <property type="entry name" value="RIBOSOMALL27"/>
</dbReference>
<dbReference type="PANTHER" id="PTHR15893:SF16">
    <property type="entry name" value="50S RIBOSOMAL PROTEIN L27"/>
    <property type="match status" value="1"/>
</dbReference>
<evidence type="ECO:0000313" key="2">
    <source>
        <dbReference type="EMBL" id="KAG0556989.1"/>
    </source>
</evidence>
<dbReference type="GO" id="GO:0006412">
    <property type="term" value="P:translation"/>
    <property type="evidence" value="ECO:0007669"/>
    <property type="project" value="InterPro"/>
</dbReference>
<dbReference type="AlphaFoldDB" id="A0A8T0GFP5"/>
<dbReference type="GO" id="GO:0003735">
    <property type="term" value="F:structural constituent of ribosome"/>
    <property type="evidence" value="ECO:0007669"/>
    <property type="project" value="InterPro"/>
</dbReference>
<dbReference type="NCBIfam" id="TIGR00062">
    <property type="entry name" value="L27"/>
    <property type="match status" value="1"/>
</dbReference>